<dbReference type="EMBL" id="MT631112">
    <property type="protein sequence ID" value="QNO45413.1"/>
    <property type="molecule type" value="Genomic_DNA"/>
</dbReference>
<accession>A0A7G9YBM9</accession>
<reference evidence="2" key="1">
    <citation type="submission" date="2020-06" db="EMBL/GenBank/DDBJ databases">
        <title>Unique genomic features of the anaerobic methanotrophic archaea.</title>
        <authorList>
            <person name="Chadwick G.L."/>
            <person name="Skennerton C.T."/>
            <person name="Laso-Perez R."/>
            <person name="Leu A.O."/>
            <person name="Speth D.R."/>
            <person name="Yu H."/>
            <person name="Morgan-Lang C."/>
            <person name="Hatzenpichler R."/>
            <person name="Goudeau D."/>
            <person name="Malmstrom R."/>
            <person name="Brazelton W.J."/>
            <person name="Woyke T."/>
            <person name="Hallam S.J."/>
            <person name="Tyson G.W."/>
            <person name="Wegener G."/>
            <person name="Boetius A."/>
            <person name="Orphan V."/>
        </authorList>
    </citation>
    <scope>NUCLEOTIDE SEQUENCE</scope>
</reference>
<sequence>MDGKPSFQKAAPRHIERFGIDTSGIRSIRDMYSTVRSVLAGAANRDRDTKPIVDISLHGDLRFPRTDISVEKIKEIVSEHLDPLWVNIKIIDTKDPAGIVDDRDISRTEIERSVIEEMVKNTQYRRHLTDVTDMVIEAKQLAVSKTDPQIILEHLQNSYSVIKSENKEQTDLPFSRGGRGNRGSSGGEDRGGGTNVD</sequence>
<feature type="region of interest" description="Disordered" evidence="1">
    <location>
        <begin position="163"/>
        <end position="197"/>
    </location>
</feature>
<organism evidence="2">
    <name type="scientific">Candidatus Methanogaster sp. ANME-2c ERB4</name>
    <dbReference type="NCBI Taxonomy" id="2759911"/>
    <lineage>
        <taxon>Archaea</taxon>
        <taxon>Methanobacteriati</taxon>
        <taxon>Methanobacteriota</taxon>
        <taxon>Stenosarchaea group</taxon>
        <taxon>Methanomicrobia</taxon>
        <taxon>Methanosarcinales</taxon>
        <taxon>ANME-2 cluster</taxon>
        <taxon>Candidatus Methanogasteraceae</taxon>
        <taxon>Candidatus Methanogaster</taxon>
    </lineage>
</organism>
<proteinExistence type="predicted"/>
<protein>
    <submittedName>
        <fullName evidence="2">Uncharacterized protein</fullName>
    </submittedName>
</protein>
<name>A0A7G9YBM9_9EURY</name>
<dbReference type="AlphaFoldDB" id="A0A7G9YBM9"/>
<evidence type="ECO:0000313" key="2">
    <source>
        <dbReference type="EMBL" id="QNO45413.1"/>
    </source>
</evidence>
<evidence type="ECO:0000256" key="1">
    <source>
        <dbReference type="SAM" id="MobiDB-lite"/>
    </source>
</evidence>
<gene>
    <name evidence="2" type="ORF">NGOPAPKK_00003</name>
</gene>
<feature type="compositionally biased region" description="Gly residues" evidence="1">
    <location>
        <begin position="177"/>
        <end position="197"/>
    </location>
</feature>